<keyword evidence="1" id="KW-0472">Membrane</keyword>
<sequence>MKTLEEFNTFLDQRLQQELPALEKRRIAGRNWMRWMWAAILVPFAVFVFFLVRYSLHTAAETAATGQASSGNQVILMVALVTLFTLGGYAVRYFMMKQKGATAAADYGQDFKEKIVRPVIAFLNPSYTYQPLNYASYDEFTESGLFARKNYTITGNDQVYGKLGDMNFQCCDLTVTHMPLVTLRGQGPDVVFCGSYFIGQYPRYFSTPVYILSRSTTLESWFSAGTADNGFIETWNLGKKVLPADSTFNKLFMVYAKDENEAQQLLTPILMEKLTGLQERSGAKLFISFYNNRVYVGISHGVDYFETTLHKSLEDRQLLKNFYLDFASMLQLAEDLQHNTTIWTNHTFSRL</sequence>
<dbReference type="InterPro" id="IPR021484">
    <property type="entry name" value="DUF3137"/>
</dbReference>
<comment type="caution">
    <text evidence="2">The sequence shown here is derived from an EMBL/GenBank/DDBJ whole genome shotgun (WGS) entry which is preliminary data.</text>
</comment>
<feature type="transmembrane region" description="Helical" evidence="1">
    <location>
        <begin position="74"/>
        <end position="91"/>
    </location>
</feature>
<dbReference type="AlphaFoldDB" id="A0A561PLB4"/>
<proteinExistence type="predicted"/>
<dbReference type="EMBL" id="VIWO01000006">
    <property type="protein sequence ID" value="TWF38896.1"/>
    <property type="molecule type" value="Genomic_DNA"/>
</dbReference>
<accession>A0A561PLB4</accession>
<evidence type="ECO:0000313" key="3">
    <source>
        <dbReference type="Proteomes" id="UP000320811"/>
    </source>
</evidence>
<dbReference type="Proteomes" id="UP000320811">
    <property type="component" value="Unassembled WGS sequence"/>
</dbReference>
<keyword evidence="3" id="KW-1185">Reference proteome</keyword>
<organism evidence="2 3">
    <name type="scientific">Chitinophaga polysaccharea</name>
    <dbReference type="NCBI Taxonomy" id="1293035"/>
    <lineage>
        <taxon>Bacteria</taxon>
        <taxon>Pseudomonadati</taxon>
        <taxon>Bacteroidota</taxon>
        <taxon>Chitinophagia</taxon>
        <taxon>Chitinophagales</taxon>
        <taxon>Chitinophagaceae</taxon>
        <taxon>Chitinophaga</taxon>
    </lineage>
</organism>
<keyword evidence="1" id="KW-0812">Transmembrane</keyword>
<keyword evidence="1" id="KW-1133">Transmembrane helix</keyword>
<dbReference type="Pfam" id="PF11335">
    <property type="entry name" value="DUF3137"/>
    <property type="match status" value="1"/>
</dbReference>
<protein>
    <submittedName>
        <fullName evidence="2">Uncharacterized protein DUF3137</fullName>
    </submittedName>
</protein>
<evidence type="ECO:0000313" key="2">
    <source>
        <dbReference type="EMBL" id="TWF38896.1"/>
    </source>
</evidence>
<dbReference type="RefSeq" id="WP_145671329.1">
    <property type="nucleotide sequence ID" value="NZ_VIWO01000006.1"/>
</dbReference>
<reference evidence="2 3" key="1">
    <citation type="submission" date="2019-06" db="EMBL/GenBank/DDBJ databases">
        <title>Sorghum-associated microbial communities from plants grown in Nebraska, USA.</title>
        <authorList>
            <person name="Schachtman D."/>
        </authorList>
    </citation>
    <scope>NUCLEOTIDE SEQUENCE [LARGE SCALE GENOMIC DNA]</scope>
    <source>
        <strain evidence="2 3">1209</strain>
    </source>
</reference>
<gene>
    <name evidence="2" type="ORF">FHW36_106119</name>
</gene>
<feature type="transmembrane region" description="Helical" evidence="1">
    <location>
        <begin position="35"/>
        <end position="54"/>
    </location>
</feature>
<dbReference type="OrthoDB" id="4960523at2"/>
<evidence type="ECO:0000256" key="1">
    <source>
        <dbReference type="SAM" id="Phobius"/>
    </source>
</evidence>
<name>A0A561PLB4_9BACT</name>